<dbReference type="InterPro" id="IPR003313">
    <property type="entry name" value="AraC-bd"/>
</dbReference>
<evidence type="ECO:0000256" key="1">
    <source>
        <dbReference type="ARBA" id="ARBA00023015"/>
    </source>
</evidence>
<evidence type="ECO:0000256" key="2">
    <source>
        <dbReference type="ARBA" id="ARBA00023125"/>
    </source>
</evidence>
<protein>
    <submittedName>
        <fullName evidence="5">AraC family transcriptional regulator</fullName>
    </submittedName>
</protein>
<dbReference type="SUPFAM" id="SSF46689">
    <property type="entry name" value="Homeodomain-like"/>
    <property type="match status" value="2"/>
</dbReference>
<gene>
    <name evidence="5" type="ORF">GCM10010191_70090</name>
</gene>
<dbReference type="SUPFAM" id="SSF51215">
    <property type="entry name" value="Regulatory protein AraC"/>
    <property type="match status" value="1"/>
</dbReference>
<organism evidence="5 6">
    <name type="scientific">Actinomadura vinacea</name>
    <dbReference type="NCBI Taxonomy" id="115336"/>
    <lineage>
        <taxon>Bacteria</taxon>
        <taxon>Bacillati</taxon>
        <taxon>Actinomycetota</taxon>
        <taxon>Actinomycetes</taxon>
        <taxon>Streptosporangiales</taxon>
        <taxon>Thermomonosporaceae</taxon>
        <taxon>Actinomadura</taxon>
    </lineage>
</organism>
<name>A0ABP5X7K5_9ACTN</name>
<dbReference type="PANTHER" id="PTHR46796">
    <property type="entry name" value="HTH-TYPE TRANSCRIPTIONAL ACTIVATOR RHAS-RELATED"/>
    <property type="match status" value="1"/>
</dbReference>
<dbReference type="SMART" id="SM00342">
    <property type="entry name" value="HTH_ARAC"/>
    <property type="match status" value="1"/>
</dbReference>
<reference evidence="6" key="1">
    <citation type="journal article" date="2019" name="Int. J. Syst. Evol. Microbiol.">
        <title>The Global Catalogue of Microorganisms (GCM) 10K type strain sequencing project: providing services to taxonomists for standard genome sequencing and annotation.</title>
        <authorList>
            <consortium name="The Broad Institute Genomics Platform"/>
            <consortium name="The Broad Institute Genome Sequencing Center for Infectious Disease"/>
            <person name="Wu L."/>
            <person name="Ma J."/>
        </authorList>
    </citation>
    <scope>NUCLEOTIDE SEQUENCE [LARGE SCALE GENOMIC DNA]</scope>
    <source>
        <strain evidence="6">JCM 3325</strain>
    </source>
</reference>
<accession>A0ABP5X7K5</accession>
<sequence>MTPTAGASGTSSPPDPDRAVWTRIEGIQGAPLDLMAARIGRRHYAPHAHDEFAIGVCTDGLEVIDYRGGRRRSGPGSVVVVEPGEPHTGGPADEHGFSYRVLYPAVDLLAEAGAGKGPPHFRDPIIDDPDLGRRIWAVHRALTGPGAEPEPLVRESMLLSMLSDLVQRHAERAGAAHAARDAGDTAAAWIARTVSARLADELAAPPTLNELAAEIGMSRYRLLRGFREVMGMPPYAWLAQYRVARARALLDAGLRPAEAATLVGFADQAHLTRWFRRVVGVTPGAYRNSVQDGSRPVRPD</sequence>
<comment type="caution">
    <text evidence="5">The sequence shown here is derived from an EMBL/GenBank/DDBJ whole genome shotgun (WGS) entry which is preliminary data.</text>
</comment>
<proteinExistence type="predicted"/>
<keyword evidence="6" id="KW-1185">Reference proteome</keyword>
<dbReference type="Gene3D" id="1.10.10.60">
    <property type="entry name" value="Homeodomain-like"/>
    <property type="match status" value="2"/>
</dbReference>
<dbReference type="InterPro" id="IPR018060">
    <property type="entry name" value="HTH_AraC"/>
</dbReference>
<dbReference type="InterPro" id="IPR050204">
    <property type="entry name" value="AraC_XylS_family_regulators"/>
</dbReference>
<keyword evidence="2" id="KW-0238">DNA-binding</keyword>
<dbReference type="Pfam" id="PF12833">
    <property type="entry name" value="HTH_18"/>
    <property type="match status" value="1"/>
</dbReference>
<feature type="domain" description="HTH araC/xylS-type" evidence="4">
    <location>
        <begin position="192"/>
        <end position="289"/>
    </location>
</feature>
<evidence type="ECO:0000256" key="3">
    <source>
        <dbReference type="ARBA" id="ARBA00023163"/>
    </source>
</evidence>
<dbReference type="EMBL" id="BAAARW010000026">
    <property type="protein sequence ID" value="GAA2443516.1"/>
    <property type="molecule type" value="Genomic_DNA"/>
</dbReference>
<dbReference type="RefSeq" id="WP_344594856.1">
    <property type="nucleotide sequence ID" value="NZ_BAAARW010000026.1"/>
</dbReference>
<evidence type="ECO:0000259" key="4">
    <source>
        <dbReference type="PROSITE" id="PS01124"/>
    </source>
</evidence>
<dbReference type="InterPro" id="IPR009057">
    <property type="entry name" value="Homeodomain-like_sf"/>
</dbReference>
<dbReference type="PROSITE" id="PS01124">
    <property type="entry name" value="HTH_ARAC_FAMILY_2"/>
    <property type="match status" value="1"/>
</dbReference>
<keyword evidence="3" id="KW-0804">Transcription</keyword>
<dbReference type="Proteomes" id="UP001501231">
    <property type="component" value="Unassembled WGS sequence"/>
</dbReference>
<dbReference type="InterPro" id="IPR037923">
    <property type="entry name" value="HTH-like"/>
</dbReference>
<dbReference type="Pfam" id="PF02311">
    <property type="entry name" value="AraC_binding"/>
    <property type="match status" value="1"/>
</dbReference>
<evidence type="ECO:0000313" key="6">
    <source>
        <dbReference type="Proteomes" id="UP001501231"/>
    </source>
</evidence>
<evidence type="ECO:0000313" key="5">
    <source>
        <dbReference type="EMBL" id="GAA2443516.1"/>
    </source>
</evidence>
<keyword evidence="1" id="KW-0805">Transcription regulation</keyword>
<dbReference type="PANTHER" id="PTHR46796:SF2">
    <property type="entry name" value="TRANSCRIPTIONAL REGULATORY PROTEIN"/>
    <property type="match status" value="1"/>
</dbReference>